<dbReference type="KEGG" id="ddr:Deide_21420"/>
<dbReference type="AlphaFoldDB" id="C1CYY8"/>
<protein>
    <recommendedName>
        <fullName evidence="4">Rho termination factor N-terminal domain-containing protein</fullName>
    </recommendedName>
</protein>
<evidence type="ECO:0008006" key="4">
    <source>
        <dbReference type="Google" id="ProtNLM"/>
    </source>
</evidence>
<dbReference type="HOGENOM" id="CLU_2178287_0_0_0"/>
<gene>
    <name evidence="2" type="ordered locus">Deide_21420</name>
</gene>
<name>C1CYY8_DEIDV</name>
<evidence type="ECO:0000256" key="1">
    <source>
        <dbReference type="SAM" id="MobiDB-lite"/>
    </source>
</evidence>
<dbReference type="STRING" id="546414.Deide_21420"/>
<dbReference type="Proteomes" id="UP000002208">
    <property type="component" value="Chromosome"/>
</dbReference>
<dbReference type="eggNOG" id="COG1158">
    <property type="taxonomic scope" value="Bacteria"/>
</dbReference>
<keyword evidence="3" id="KW-1185">Reference proteome</keyword>
<feature type="compositionally biased region" description="Basic and acidic residues" evidence="1">
    <location>
        <begin position="66"/>
        <end position="96"/>
    </location>
</feature>
<feature type="region of interest" description="Disordered" evidence="1">
    <location>
        <begin position="1"/>
        <end position="96"/>
    </location>
</feature>
<proteinExistence type="predicted"/>
<reference evidence="2 3" key="1">
    <citation type="journal article" date="2009" name="PLoS Genet.">
        <title>Alliance of proteomics and genomics to unravel the specificities of Sahara bacterium Deinococcus deserti.</title>
        <authorList>
            <person name="de Groot A."/>
            <person name="Dulermo R."/>
            <person name="Ortet P."/>
            <person name="Blanchard L."/>
            <person name="Guerin P."/>
            <person name="Fernandez B."/>
            <person name="Vacherie B."/>
            <person name="Dossat C."/>
            <person name="Jolivet E."/>
            <person name="Siguier P."/>
            <person name="Chandler M."/>
            <person name="Barakat M."/>
            <person name="Dedieu A."/>
            <person name="Barbe V."/>
            <person name="Heulin T."/>
            <person name="Sommer S."/>
            <person name="Achouak W."/>
            <person name="Armengaud J."/>
        </authorList>
    </citation>
    <scope>NUCLEOTIDE SEQUENCE [LARGE SCALE GENOMIC DNA]</scope>
    <source>
        <strain evidence="3">DSM 17065 / CIP 109153 / LMG 22923 / VCD115</strain>
    </source>
</reference>
<dbReference type="RefSeq" id="WP_012694289.1">
    <property type="nucleotide sequence ID" value="NC_012526.1"/>
</dbReference>
<dbReference type="OrthoDB" id="8759311at2"/>
<evidence type="ECO:0000313" key="2">
    <source>
        <dbReference type="EMBL" id="ACO47168.1"/>
    </source>
</evidence>
<dbReference type="EMBL" id="CP001114">
    <property type="protein sequence ID" value="ACO47168.1"/>
    <property type="molecule type" value="Genomic_DNA"/>
</dbReference>
<dbReference type="PaxDb" id="546414-Deide_21420"/>
<feature type="compositionally biased region" description="Basic and acidic residues" evidence="1">
    <location>
        <begin position="1"/>
        <end position="34"/>
    </location>
</feature>
<sequence>MPEAWSKKDERQYQHIKQSELERGESEERAEEIAARTVNKQRREEGRTPKKRTQGTGNPNAALSELTRDELYNRAREKDLRGRGRMTKDELIRALS</sequence>
<accession>C1CYY8</accession>
<organism evidence="2 3">
    <name type="scientific">Deinococcus deserti (strain DSM 17065 / CIP 109153 / LMG 22923 / VCD115)</name>
    <dbReference type="NCBI Taxonomy" id="546414"/>
    <lineage>
        <taxon>Bacteria</taxon>
        <taxon>Thermotogati</taxon>
        <taxon>Deinococcota</taxon>
        <taxon>Deinococci</taxon>
        <taxon>Deinococcales</taxon>
        <taxon>Deinococcaceae</taxon>
        <taxon>Deinococcus</taxon>
    </lineage>
</organism>
<evidence type="ECO:0000313" key="3">
    <source>
        <dbReference type="Proteomes" id="UP000002208"/>
    </source>
</evidence>